<feature type="non-terminal residue" evidence="1">
    <location>
        <position position="286"/>
    </location>
</feature>
<dbReference type="SUPFAM" id="SSF52047">
    <property type="entry name" value="RNI-like"/>
    <property type="match status" value="1"/>
</dbReference>
<evidence type="ECO:0000313" key="1">
    <source>
        <dbReference type="EMBL" id="PPQ87934.1"/>
    </source>
</evidence>
<dbReference type="AlphaFoldDB" id="A0A409XB43"/>
<dbReference type="InParanoid" id="A0A409XB43"/>
<keyword evidence="2" id="KW-1185">Reference proteome</keyword>
<reference evidence="1 2" key="1">
    <citation type="journal article" date="2018" name="Evol. Lett.">
        <title>Horizontal gene cluster transfer increased hallucinogenic mushroom diversity.</title>
        <authorList>
            <person name="Reynolds H.T."/>
            <person name="Vijayakumar V."/>
            <person name="Gluck-Thaler E."/>
            <person name="Korotkin H.B."/>
            <person name="Matheny P.B."/>
            <person name="Slot J.C."/>
        </authorList>
    </citation>
    <scope>NUCLEOTIDE SEQUENCE [LARGE SCALE GENOMIC DNA]</scope>
    <source>
        <strain evidence="1 2">2629</strain>
    </source>
</reference>
<protein>
    <recommendedName>
        <fullName evidence="3">F-box domain-containing protein</fullName>
    </recommendedName>
</protein>
<comment type="caution">
    <text evidence="1">The sequence shown here is derived from an EMBL/GenBank/DDBJ whole genome shotgun (WGS) entry which is preliminary data.</text>
</comment>
<accession>A0A409XB43</accession>
<evidence type="ECO:0008006" key="3">
    <source>
        <dbReference type="Google" id="ProtNLM"/>
    </source>
</evidence>
<evidence type="ECO:0000313" key="2">
    <source>
        <dbReference type="Proteomes" id="UP000284842"/>
    </source>
</evidence>
<proteinExistence type="predicted"/>
<gene>
    <name evidence="1" type="ORF">CVT24_012974</name>
</gene>
<organism evidence="1 2">
    <name type="scientific">Panaeolus cyanescens</name>
    <dbReference type="NCBI Taxonomy" id="181874"/>
    <lineage>
        <taxon>Eukaryota</taxon>
        <taxon>Fungi</taxon>
        <taxon>Dikarya</taxon>
        <taxon>Basidiomycota</taxon>
        <taxon>Agaricomycotina</taxon>
        <taxon>Agaricomycetes</taxon>
        <taxon>Agaricomycetidae</taxon>
        <taxon>Agaricales</taxon>
        <taxon>Agaricineae</taxon>
        <taxon>Galeropsidaceae</taxon>
        <taxon>Panaeolus</taxon>
    </lineage>
</organism>
<sequence length="286" mass="31965">MQMLFATMPRWQRVSVHLTEAKDMRNFLYTLIPEEGKSSATLLQNLHISARYSNAPDLLNSDSFSRLSSFPHPTLRRLTWSNYNSVGDFARVPISLWINLQQISFHMLRAVDLHSCLKACTNLQFIFIHTFYAPTSEGNVITPTVAHTLQSLNIGCVIRDLTEAIGLLTIPNLKRLSFGNSSGPGQSKRLQAFLERSGCKLESLSIVCATPEFDEAETRILLLMPIFTAIPHLSLRLIEDGCHPSFPQTIIAECAGQWSATAYVHYEPKNYCSDVQARPKAAKPAG</sequence>
<name>A0A409XB43_9AGAR</name>
<dbReference type="Proteomes" id="UP000284842">
    <property type="component" value="Unassembled WGS sequence"/>
</dbReference>
<dbReference type="OrthoDB" id="2823464at2759"/>
<dbReference type="EMBL" id="NHTK01004162">
    <property type="protein sequence ID" value="PPQ87934.1"/>
    <property type="molecule type" value="Genomic_DNA"/>
</dbReference>